<name>A0A8B6F4T4_MYTGA</name>
<evidence type="ECO:0000313" key="1">
    <source>
        <dbReference type="EMBL" id="VDI43511.1"/>
    </source>
</evidence>
<proteinExistence type="predicted"/>
<accession>A0A8B6F4T4</accession>
<comment type="caution">
    <text evidence="1">The sequence shown here is derived from an EMBL/GenBank/DDBJ whole genome shotgun (WGS) entry which is preliminary data.</text>
</comment>
<dbReference type="EMBL" id="UYJE01006154">
    <property type="protein sequence ID" value="VDI43511.1"/>
    <property type="molecule type" value="Genomic_DNA"/>
</dbReference>
<reference evidence="1" key="1">
    <citation type="submission" date="2018-11" db="EMBL/GenBank/DDBJ databases">
        <authorList>
            <person name="Alioto T."/>
            <person name="Alioto T."/>
        </authorList>
    </citation>
    <scope>NUCLEOTIDE SEQUENCE</scope>
</reference>
<sequence>MARKVNNDIFLSLHEIAYLLRIGGWLPIDREGQVRWAYQGNPQVIAINYFILYAILTTSEGHVLVNDAYNQYITRLVYRGDILTCYAMKDQGIFDQFSMDIDSKGQLWVGCRSGSEQRSDARLHVVKMGFLIPN</sequence>
<evidence type="ECO:0000313" key="2">
    <source>
        <dbReference type="Proteomes" id="UP000596742"/>
    </source>
</evidence>
<organism evidence="1 2">
    <name type="scientific">Mytilus galloprovincialis</name>
    <name type="common">Mediterranean mussel</name>
    <dbReference type="NCBI Taxonomy" id="29158"/>
    <lineage>
        <taxon>Eukaryota</taxon>
        <taxon>Metazoa</taxon>
        <taxon>Spiralia</taxon>
        <taxon>Lophotrochozoa</taxon>
        <taxon>Mollusca</taxon>
        <taxon>Bivalvia</taxon>
        <taxon>Autobranchia</taxon>
        <taxon>Pteriomorphia</taxon>
        <taxon>Mytilida</taxon>
        <taxon>Mytiloidea</taxon>
        <taxon>Mytilidae</taxon>
        <taxon>Mytilinae</taxon>
        <taxon>Mytilus</taxon>
    </lineage>
</organism>
<dbReference type="AlphaFoldDB" id="A0A8B6F4T4"/>
<keyword evidence="2" id="KW-1185">Reference proteome</keyword>
<gene>
    <name evidence="1" type="ORF">MGAL_10B074537</name>
</gene>
<protein>
    <submittedName>
        <fullName evidence="1">Uncharacterized protein</fullName>
    </submittedName>
</protein>
<dbReference type="Proteomes" id="UP000596742">
    <property type="component" value="Unassembled WGS sequence"/>
</dbReference>